<evidence type="ECO:0000313" key="3">
    <source>
        <dbReference type="Proteomes" id="UP000034805"/>
    </source>
</evidence>
<sequence length="101" mass="10478">MCLRQPVSQVADIRLPSGFGAAVAPTRGRGGEVSEDVEAASETATDQEDQTKEPESGGDKEPTKGTGGADGRNGTARSKVSGRARVEVPGYARAPSSYRRS</sequence>
<comment type="caution">
    <text evidence="2">The sequence shown here is derived from an EMBL/GenBank/DDBJ whole genome shotgun (WGS) entry which is preliminary data.</text>
</comment>
<organism evidence="2 3">
    <name type="scientific">Scleropages formosus</name>
    <name type="common">Asian bonytongue</name>
    <name type="synonym">Osteoglossum formosum</name>
    <dbReference type="NCBI Taxonomy" id="113540"/>
    <lineage>
        <taxon>Eukaryota</taxon>
        <taxon>Metazoa</taxon>
        <taxon>Chordata</taxon>
        <taxon>Craniata</taxon>
        <taxon>Vertebrata</taxon>
        <taxon>Euteleostomi</taxon>
        <taxon>Actinopterygii</taxon>
        <taxon>Neopterygii</taxon>
        <taxon>Teleostei</taxon>
        <taxon>Osteoglossocephala</taxon>
        <taxon>Osteoglossomorpha</taxon>
        <taxon>Osteoglossiformes</taxon>
        <taxon>Osteoglossidae</taxon>
        <taxon>Scleropages</taxon>
    </lineage>
</organism>
<accession>A0A0P7WM27</accession>
<proteinExistence type="predicted"/>
<protein>
    <submittedName>
        <fullName evidence="2">Uncharacterized protein</fullName>
    </submittedName>
</protein>
<dbReference type="Proteomes" id="UP000034805">
    <property type="component" value="Unassembled WGS sequence"/>
</dbReference>
<evidence type="ECO:0000313" key="2">
    <source>
        <dbReference type="EMBL" id="KPP62102.1"/>
    </source>
</evidence>
<name>A0A0P7WM27_SCLFO</name>
<evidence type="ECO:0000256" key="1">
    <source>
        <dbReference type="SAM" id="MobiDB-lite"/>
    </source>
</evidence>
<feature type="region of interest" description="Disordered" evidence="1">
    <location>
        <begin position="16"/>
        <end position="101"/>
    </location>
</feature>
<gene>
    <name evidence="2" type="ORF">Z043_119734</name>
</gene>
<reference evidence="2 3" key="1">
    <citation type="submission" date="2015-08" db="EMBL/GenBank/DDBJ databases">
        <title>The genome of the Asian arowana (Scleropages formosus).</title>
        <authorList>
            <person name="Tan M.H."/>
            <person name="Gan H.M."/>
            <person name="Croft L.J."/>
            <person name="Austin C.M."/>
        </authorList>
    </citation>
    <scope>NUCLEOTIDE SEQUENCE [LARGE SCALE GENOMIC DNA]</scope>
    <source>
        <strain evidence="2">Aro1</strain>
    </source>
</reference>
<dbReference type="AlphaFoldDB" id="A0A0P7WM27"/>
<feature type="compositionally biased region" description="Basic and acidic residues" evidence="1">
    <location>
        <begin position="49"/>
        <end position="63"/>
    </location>
</feature>
<dbReference type="EMBL" id="JARO02008979">
    <property type="protein sequence ID" value="KPP62102.1"/>
    <property type="molecule type" value="Genomic_DNA"/>
</dbReference>